<proteinExistence type="predicted"/>
<accession>A0A9Q2W7B8</accession>
<reference evidence="1" key="1">
    <citation type="submission" date="2021-05" db="EMBL/GenBank/DDBJ databases">
        <title>Whole genome sequence of Curtobacterium flaccumfaciens pv. flaccumfaciens strain CFBP 3417.</title>
        <authorList>
            <person name="Osdaghi E."/>
            <person name="Taghouti G."/>
            <person name="Portier P."/>
            <person name="Fazliarab A."/>
            <person name="Taghavi S.M."/>
            <person name="Briand M."/>
            <person name="Le-Saux M."/>
            <person name="Jacques M.-A."/>
        </authorList>
    </citation>
    <scope>NUCLEOTIDE SEQUENCE</scope>
    <source>
        <strain evidence="1">CFBP 3417</strain>
    </source>
</reference>
<dbReference type="RefSeq" id="WP_017887167.1">
    <property type="nucleotide sequence ID" value="NZ_JAHEWX010000013.1"/>
</dbReference>
<comment type="caution">
    <text evidence="1">The sequence shown here is derived from an EMBL/GenBank/DDBJ whole genome shotgun (WGS) entry which is preliminary data.</text>
</comment>
<gene>
    <name evidence="1" type="ORF">KK103_11105</name>
</gene>
<evidence type="ECO:0000313" key="2">
    <source>
        <dbReference type="Proteomes" id="UP000709437"/>
    </source>
</evidence>
<dbReference type="Proteomes" id="UP000709437">
    <property type="component" value="Unassembled WGS sequence"/>
</dbReference>
<dbReference type="EMBL" id="JAHEWX010000013">
    <property type="protein sequence ID" value="MBT1542310.1"/>
    <property type="molecule type" value="Genomic_DNA"/>
</dbReference>
<dbReference type="AlphaFoldDB" id="A0A9Q2W7B8"/>
<evidence type="ECO:0000313" key="1">
    <source>
        <dbReference type="EMBL" id="MBT1542310.1"/>
    </source>
</evidence>
<organism evidence="1 2">
    <name type="scientific">Curtobacterium flaccumfaciens pv. flaccumfaciens</name>
    <dbReference type="NCBI Taxonomy" id="138532"/>
    <lineage>
        <taxon>Bacteria</taxon>
        <taxon>Bacillati</taxon>
        <taxon>Actinomycetota</taxon>
        <taxon>Actinomycetes</taxon>
        <taxon>Micrococcales</taxon>
        <taxon>Microbacteriaceae</taxon>
        <taxon>Curtobacterium</taxon>
    </lineage>
</organism>
<dbReference type="GeneID" id="99623747"/>
<protein>
    <submittedName>
        <fullName evidence="1">Uncharacterized protein</fullName>
    </submittedName>
</protein>
<name>A0A9Q2W7B8_9MICO</name>
<sequence>MKQLFFVAVGIVIGFAVAHRVAQTSGGARLFAEVNAKTKAFTGAVADGYRSRDAELRTDV</sequence>